<dbReference type="Pfam" id="PF06114">
    <property type="entry name" value="Peptidase_M78"/>
    <property type="match status" value="1"/>
</dbReference>
<dbReference type="HOGENOM" id="CLU_096433_0_0_5"/>
<gene>
    <name evidence="2" type="ordered locus">Rpdx1_0202</name>
</gene>
<dbReference type="InterPro" id="IPR052345">
    <property type="entry name" value="Rad_response_metalloprotease"/>
</dbReference>
<name>E6VH73_RHOPX</name>
<dbReference type="AlphaFoldDB" id="E6VH73"/>
<dbReference type="BioCyc" id="RPAL652103:RPDX1_RS01020-MONOMER"/>
<sequence>MSDIIFEAPPRSGENIEDLADAVREAFGLSDETYFPVVAFVEKGLQHLVSGILFDVVEADTMGARLGAVNPLTGAFMIREDVYDAAVADNPRHRFTVAHEAGHALMHVGTLNRMPASDGKVPAYRDPEWQANRFAAALLMPRQLVKKCRSVEEIMQRFGVSREAAELRIKTLKLRIQI</sequence>
<dbReference type="OrthoDB" id="9794834at2"/>
<dbReference type="STRING" id="652103.Rpdx1_0202"/>
<organism evidence="2 3">
    <name type="scientific">Rhodopseudomonas palustris (strain DX-1)</name>
    <dbReference type="NCBI Taxonomy" id="652103"/>
    <lineage>
        <taxon>Bacteria</taxon>
        <taxon>Pseudomonadati</taxon>
        <taxon>Pseudomonadota</taxon>
        <taxon>Alphaproteobacteria</taxon>
        <taxon>Hyphomicrobiales</taxon>
        <taxon>Nitrobacteraceae</taxon>
        <taxon>Rhodopseudomonas</taxon>
    </lineage>
</organism>
<evidence type="ECO:0000313" key="2">
    <source>
        <dbReference type="EMBL" id="ADU41845.1"/>
    </source>
</evidence>
<dbReference type="EMBL" id="CP002418">
    <property type="protein sequence ID" value="ADU41845.1"/>
    <property type="molecule type" value="Genomic_DNA"/>
</dbReference>
<dbReference type="Proteomes" id="UP000001402">
    <property type="component" value="Chromosome"/>
</dbReference>
<evidence type="ECO:0000259" key="1">
    <source>
        <dbReference type="Pfam" id="PF06114"/>
    </source>
</evidence>
<dbReference type="PANTHER" id="PTHR43236">
    <property type="entry name" value="ANTITOXIN HIGA1"/>
    <property type="match status" value="1"/>
</dbReference>
<reference evidence="2" key="1">
    <citation type="submission" date="2010-12" db="EMBL/GenBank/DDBJ databases">
        <title>Complete sequence of Rhodopseudomonas palustris DX-1.</title>
        <authorList>
            <consortium name="US DOE Joint Genome Institute"/>
            <person name="Lucas S."/>
            <person name="Copeland A."/>
            <person name="Lapidus A."/>
            <person name="Cheng J.-F."/>
            <person name="Goodwin L."/>
            <person name="Pitluck S."/>
            <person name="Misra M."/>
            <person name="Chertkov O."/>
            <person name="Detter J.C."/>
            <person name="Han C."/>
            <person name="Tapia R."/>
            <person name="Land M."/>
            <person name="Hauser L."/>
            <person name="Kyrpides N."/>
            <person name="Ivanova N."/>
            <person name="Ovchinnikova G."/>
            <person name="Logan B."/>
            <person name="Oda Y."/>
            <person name="Harwood C."/>
            <person name="Woyke T."/>
        </authorList>
    </citation>
    <scope>NUCLEOTIDE SEQUENCE [LARGE SCALE GENOMIC DNA]</scope>
    <source>
        <strain evidence="2">DX-1</strain>
    </source>
</reference>
<dbReference type="eggNOG" id="COG2856">
    <property type="taxonomic scope" value="Bacteria"/>
</dbReference>
<dbReference type="Gene3D" id="1.10.10.2910">
    <property type="match status" value="1"/>
</dbReference>
<dbReference type="KEGG" id="rpx:Rpdx1_0202"/>
<feature type="domain" description="IrrE N-terminal-like" evidence="1">
    <location>
        <begin position="89"/>
        <end position="170"/>
    </location>
</feature>
<dbReference type="PANTHER" id="PTHR43236:SF1">
    <property type="entry name" value="BLL7220 PROTEIN"/>
    <property type="match status" value="1"/>
</dbReference>
<proteinExistence type="predicted"/>
<dbReference type="InterPro" id="IPR010359">
    <property type="entry name" value="IrrE_HExxH"/>
</dbReference>
<evidence type="ECO:0000313" key="3">
    <source>
        <dbReference type="Proteomes" id="UP000001402"/>
    </source>
</evidence>
<accession>E6VH73</accession>
<protein>
    <recommendedName>
        <fullName evidence="1">IrrE N-terminal-like domain-containing protein</fullName>
    </recommendedName>
</protein>